<feature type="region of interest" description="Disordered" evidence="2">
    <location>
        <begin position="14"/>
        <end position="55"/>
    </location>
</feature>
<dbReference type="CTD" id="653140"/>
<evidence type="ECO:0000313" key="4">
    <source>
        <dbReference type="RefSeq" id="XP_007937488.1"/>
    </source>
</evidence>
<dbReference type="OrthoDB" id="9905773at2759"/>
<organism evidence="3 4">
    <name type="scientific">Orycteropus afer afer</name>
    <dbReference type="NCBI Taxonomy" id="1230840"/>
    <lineage>
        <taxon>Eukaryota</taxon>
        <taxon>Metazoa</taxon>
        <taxon>Chordata</taxon>
        <taxon>Craniata</taxon>
        <taxon>Vertebrata</taxon>
        <taxon>Euteleostomi</taxon>
        <taxon>Mammalia</taxon>
        <taxon>Eutheria</taxon>
        <taxon>Afrotheria</taxon>
        <taxon>Tubulidentata</taxon>
        <taxon>Orycteropodidae</taxon>
        <taxon>Orycteropus</taxon>
    </lineage>
</organism>
<evidence type="ECO:0000256" key="1">
    <source>
        <dbReference type="ARBA" id="ARBA00007753"/>
    </source>
</evidence>
<sequence>MSVSENQNKICRRTVELLTSSPPLPPSSAGGGEKAAAPAGSFPERFLGGSPHTPAAPAQRGCEIVLSMAAMKASNYGDHFRPEKLKEWPDPMAVSLMEALAREDIDEAVHVILLRENYVVKRLDTYFQHLDTFKERRREILHKKWTENVAQPLQQRIMEKVISYRGQKKTKQEDFEYDLQHANKTETVLGNHYDLEVHNPFYIRKKDSKYGKIEWVSVPPFFGPLFRRQQEADEKKRAILQCETGKQCSIKEFKEIEKARLHANLPQFTFALHSVIPKERRKASARSMRSKVHSACRPEKLTCVEKKHLSHKEKQTTDLSQTAFEKQFHLSKLNQENKRDEKKGLVLEARSHRPRSWAAGESRHRGGVQHVERRVMTAEVLAKHLASLQMGARQGWHEM</sequence>
<accession>A0A8B6ZP54</accession>
<protein>
    <submittedName>
        <fullName evidence="4">Protein FAM228A</fullName>
    </submittedName>
</protein>
<evidence type="ECO:0000313" key="3">
    <source>
        <dbReference type="Proteomes" id="UP000694850"/>
    </source>
</evidence>
<keyword evidence="3" id="KW-1185">Reference proteome</keyword>
<reference evidence="4" key="1">
    <citation type="submission" date="2025-08" db="UniProtKB">
        <authorList>
            <consortium name="RefSeq"/>
        </authorList>
    </citation>
    <scope>IDENTIFICATION</scope>
</reference>
<dbReference type="PANTHER" id="PTHR28584:SF2">
    <property type="entry name" value="PROTEIN FAM228A"/>
    <property type="match status" value="1"/>
</dbReference>
<evidence type="ECO:0000256" key="2">
    <source>
        <dbReference type="SAM" id="MobiDB-lite"/>
    </source>
</evidence>
<dbReference type="RefSeq" id="XP_007937488.1">
    <property type="nucleotide sequence ID" value="XM_007939297.1"/>
</dbReference>
<dbReference type="Proteomes" id="UP000694850">
    <property type="component" value="Unplaced"/>
</dbReference>
<dbReference type="InterPro" id="IPR040046">
    <property type="entry name" value="FAM228"/>
</dbReference>
<gene>
    <name evidence="4" type="primary">FAM228A</name>
</gene>
<dbReference type="PANTHER" id="PTHR28584">
    <property type="entry name" value="FAMILY WITH SEQUENCE SIMILARITY 228 MEMBER A"/>
    <property type="match status" value="1"/>
</dbReference>
<dbReference type="AlphaFoldDB" id="A0A8B6ZP54"/>
<name>A0A8B6ZP54_ORYAF</name>
<proteinExistence type="inferred from homology"/>
<comment type="similarity">
    <text evidence="1">Belongs to the FAM228 family.</text>
</comment>
<dbReference type="GeneID" id="103195691"/>